<protein>
    <submittedName>
        <fullName evidence="1">Uncharacterized protein</fullName>
    </submittedName>
</protein>
<accession>A0A1E8FBI6</accession>
<dbReference type="EMBL" id="MJIC01000015">
    <property type="protein sequence ID" value="OFI33269.1"/>
    <property type="molecule type" value="Genomic_DNA"/>
</dbReference>
<gene>
    <name evidence="1" type="ORF">BFC17_03135</name>
</gene>
<evidence type="ECO:0000313" key="1">
    <source>
        <dbReference type="EMBL" id="OFI33269.1"/>
    </source>
</evidence>
<dbReference type="STRING" id="1856405.BFC17_03135"/>
<keyword evidence="2" id="KW-1185">Reference proteome</keyword>
<evidence type="ECO:0000313" key="2">
    <source>
        <dbReference type="Proteomes" id="UP000176037"/>
    </source>
</evidence>
<reference evidence="1 2" key="1">
    <citation type="submission" date="2016-09" db="EMBL/GenBank/DDBJ databases">
        <title>Alteromonas lipolytica, a new species isolated from sea water.</title>
        <authorList>
            <person name="Wu Y.-H."/>
            <person name="Cheng H."/>
            <person name="Xu X.-W."/>
        </authorList>
    </citation>
    <scope>NUCLEOTIDE SEQUENCE [LARGE SCALE GENOMIC DNA]</scope>
    <source>
        <strain evidence="1 2">JW12</strain>
    </source>
</reference>
<dbReference type="AlphaFoldDB" id="A0A1E8FBI6"/>
<comment type="caution">
    <text evidence="1">The sequence shown here is derived from an EMBL/GenBank/DDBJ whole genome shotgun (WGS) entry which is preliminary data.</text>
</comment>
<name>A0A1E8FBI6_9ALTE</name>
<proteinExistence type="predicted"/>
<organism evidence="1 2">
    <name type="scientific">Alteromonas lipolytica</name>
    <dbReference type="NCBI Taxonomy" id="1856405"/>
    <lineage>
        <taxon>Bacteria</taxon>
        <taxon>Pseudomonadati</taxon>
        <taxon>Pseudomonadota</taxon>
        <taxon>Gammaproteobacteria</taxon>
        <taxon>Alteromonadales</taxon>
        <taxon>Alteromonadaceae</taxon>
        <taxon>Alteromonas/Salinimonas group</taxon>
        <taxon>Alteromonas</taxon>
    </lineage>
</organism>
<sequence length="62" mass="7078">MIPIGYMKAIYFLYNIRFTCFLGVKKTYQYRVMATNFAVMMGALNGLKLNNPSDSTTIIITD</sequence>
<dbReference type="Proteomes" id="UP000176037">
    <property type="component" value="Unassembled WGS sequence"/>
</dbReference>